<feature type="region of interest" description="Disordered" evidence="1">
    <location>
        <begin position="365"/>
        <end position="390"/>
    </location>
</feature>
<dbReference type="EMBL" id="KX018623">
    <property type="protein sequence ID" value="AND01157.1"/>
    <property type="molecule type" value="Genomic_DNA"/>
</dbReference>
<protein>
    <submittedName>
        <fullName evidence="2">Uncharacterized protein</fullName>
    </submittedName>
</protein>
<evidence type="ECO:0000313" key="2">
    <source>
        <dbReference type="EMBL" id="AND01157.1"/>
    </source>
</evidence>
<proteinExistence type="predicted"/>
<feature type="compositionally biased region" description="Basic and acidic residues" evidence="1">
    <location>
        <begin position="216"/>
        <end position="233"/>
    </location>
</feature>
<dbReference type="PANTHER" id="PTHR34194">
    <property type="entry name" value="F14J8.16 PROTEIN"/>
    <property type="match status" value="1"/>
</dbReference>
<dbReference type="AlphaFoldDB" id="A0A172MLB9"/>
<sequence>MSFRSSTGKDVGLMLEAEDPWVIKRKGRWVRESPDLYAQPHEDATKLHVSAKQSVIEISSDDDDGNVRSLVECSDNRYEMFLASMKPQGTSSFLDCCPNGGRIRKGGKDRNFQGTKERNIKAKDRQKCEVALNPITCKQFPDKGKREMDICNPVSQKRSGGVCVGPVVWKEINKKNGGGFCGGSKVKSAGQMGKNSTKMGYKEGSEKASSSKRGRPTRESKSSVQDTIKERKSSVSKHRKKCKAALDPIHCKMLPEKVEDVAEHIGSTKQRNEVTMNSQIVVKEEYPTCSGSDSDVVELDASTLPLGDRNPFVPAECREDTYDVYDHAITNSNSEFRLKLMEVLRQPYSDKEYNELLNEVSRARKQQVEDETTQSSSAPRLHPGPGMSYLDQHKDFAKKLDEVQKDPEGNHHRRETLNLLRGFVYWLQVNVAHC</sequence>
<organism evidence="2">
    <name type="scientific">Linum usitatissimum</name>
    <name type="common">Flax</name>
    <name type="synonym">Linum humile</name>
    <dbReference type="NCBI Taxonomy" id="4006"/>
    <lineage>
        <taxon>Eukaryota</taxon>
        <taxon>Viridiplantae</taxon>
        <taxon>Streptophyta</taxon>
        <taxon>Embryophyta</taxon>
        <taxon>Tracheophyta</taxon>
        <taxon>Spermatophyta</taxon>
        <taxon>Magnoliopsida</taxon>
        <taxon>eudicotyledons</taxon>
        <taxon>Gunneridae</taxon>
        <taxon>Pentapetalae</taxon>
        <taxon>rosids</taxon>
        <taxon>fabids</taxon>
        <taxon>Malpighiales</taxon>
        <taxon>Linaceae</taxon>
        <taxon>Linum</taxon>
    </lineage>
</organism>
<feature type="region of interest" description="Disordered" evidence="1">
    <location>
        <begin position="187"/>
        <end position="239"/>
    </location>
</feature>
<evidence type="ECO:0000256" key="1">
    <source>
        <dbReference type="SAM" id="MobiDB-lite"/>
    </source>
</evidence>
<dbReference type="PANTHER" id="PTHR34194:SF2">
    <property type="entry name" value="F14J8.16 PROTEIN"/>
    <property type="match status" value="1"/>
</dbReference>
<reference evidence="2" key="1">
    <citation type="journal article" date="2016" name="Funct. Integr. Genomics">
        <title>Structural organization of fatty acid desaturase loci in linseed lines with contrasting linolenic acid contents.</title>
        <authorList>
            <person name="Thambugala D."/>
            <person name="Ragupathy R."/>
            <person name="Cloutier S."/>
        </authorList>
    </citation>
    <scope>NUCLEOTIDE SEQUENCE</scope>
</reference>
<accession>A0A172MLB9</accession>
<name>A0A172MLB9_LINUS</name>